<organism evidence="1 2">
    <name type="scientific">Portunus trituberculatus</name>
    <name type="common">Swimming crab</name>
    <name type="synonym">Neptunus trituberculatus</name>
    <dbReference type="NCBI Taxonomy" id="210409"/>
    <lineage>
        <taxon>Eukaryota</taxon>
        <taxon>Metazoa</taxon>
        <taxon>Ecdysozoa</taxon>
        <taxon>Arthropoda</taxon>
        <taxon>Crustacea</taxon>
        <taxon>Multicrustacea</taxon>
        <taxon>Malacostraca</taxon>
        <taxon>Eumalacostraca</taxon>
        <taxon>Eucarida</taxon>
        <taxon>Decapoda</taxon>
        <taxon>Pleocyemata</taxon>
        <taxon>Brachyura</taxon>
        <taxon>Eubrachyura</taxon>
        <taxon>Portunoidea</taxon>
        <taxon>Portunidae</taxon>
        <taxon>Portuninae</taxon>
        <taxon>Portunus</taxon>
    </lineage>
</organism>
<gene>
    <name evidence="1" type="ORF">E2C01_033101</name>
</gene>
<comment type="caution">
    <text evidence="1">The sequence shown here is derived from an EMBL/GenBank/DDBJ whole genome shotgun (WGS) entry which is preliminary data.</text>
</comment>
<evidence type="ECO:0000313" key="1">
    <source>
        <dbReference type="EMBL" id="MPC39561.1"/>
    </source>
</evidence>
<proteinExistence type="predicted"/>
<evidence type="ECO:0000313" key="2">
    <source>
        <dbReference type="Proteomes" id="UP000324222"/>
    </source>
</evidence>
<reference evidence="1 2" key="1">
    <citation type="submission" date="2019-05" db="EMBL/GenBank/DDBJ databases">
        <title>Another draft genome of Portunus trituberculatus and its Hox gene families provides insights of decapod evolution.</title>
        <authorList>
            <person name="Jeong J.-H."/>
            <person name="Song I."/>
            <person name="Kim S."/>
            <person name="Choi T."/>
            <person name="Kim D."/>
            <person name="Ryu S."/>
            <person name="Kim W."/>
        </authorList>
    </citation>
    <scope>NUCLEOTIDE SEQUENCE [LARGE SCALE GENOMIC DNA]</scope>
    <source>
        <tissue evidence="1">Muscle</tissue>
    </source>
</reference>
<dbReference type="EMBL" id="VSRR010004402">
    <property type="protein sequence ID" value="MPC39561.1"/>
    <property type="molecule type" value="Genomic_DNA"/>
</dbReference>
<dbReference type="AlphaFoldDB" id="A0A5B7EXP7"/>
<name>A0A5B7EXP7_PORTR</name>
<protein>
    <submittedName>
        <fullName evidence="1">Uncharacterized protein</fullName>
    </submittedName>
</protein>
<dbReference type="Proteomes" id="UP000324222">
    <property type="component" value="Unassembled WGS sequence"/>
</dbReference>
<sequence length="113" mass="12168">MDDGALRSGKVVEQILSGVLPSVRWCVEVTRSLERSVGAVPGVGEQLAVVGGREVIAVPPCPLYQSSLSVIKISRQEKYHSMTSLEVESDENCRSVLHCRASSSAPRAPPGHW</sequence>
<keyword evidence="2" id="KW-1185">Reference proteome</keyword>
<accession>A0A5B7EXP7</accession>